<evidence type="ECO:0000256" key="1">
    <source>
        <dbReference type="SAM" id="MobiDB-lite"/>
    </source>
</evidence>
<feature type="compositionally biased region" description="Basic residues" evidence="1">
    <location>
        <begin position="447"/>
        <end position="458"/>
    </location>
</feature>
<proteinExistence type="predicted"/>
<feature type="compositionally biased region" description="Polar residues" evidence="1">
    <location>
        <begin position="123"/>
        <end position="132"/>
    </location>
</feature>
<gene>
    <name evidence="2" type="ORF">AMON00008_LOCUS21125</name>
</gene>
<feature type="compositionally biased region" description="Polar residues" evidence="1">
    <location>
        <begin position="288"/>
        <end position="297"/>
    </location>
</feature>
<name>A0A7S4QKA3_9DINO</name>
<dbReference type="EMBL" id="HBNR01030947">
    <property type="protein sequence ID" value="CAE4584951.1"/>
    <property type="molecule type" value="Transcribed_RNA"/>
</dbReference>
<feature type="compositionally biased region" description="Basic residues" evidence="1">
    <location>
        <begin position="218"/>
        <end position="233"/>
    </location>
</feature>
<feature type="compositionally biased region" description="Polar residues" evidence="1">
    <location>
        <begin position="241"/>
        <end position="257"/>
    </location>
</feature>
<feature type="region of interest" description="Disordered" evidence="1">
    <location>
        <begin position="28"/>
        <end position="93"/>
    </location>
</feature>
<reference evidence="2" key="1">
    <citation type="submission" date="2021-01" db="EMBL/GenBank/DDBJ databases">
        <authorList>
            <person name="Corre E."/>
            <person name="Pelletier E."/>
            <person name="Niang G."/>
            <person name="Scheremetjew M."/>
            <person name="Finn R."/>
            <person name="Kale V."/>
            <person name="Holt S."/>
            <person name="Cochrane G."/>
            <person name="Meng A."/>
            <person name="Brown T."/>
            <person name="Cohen L."/>
        </authorList>
    </citation>
    <scope>NUCLEOTIDE SEQUENCE</scope>
    <source>
        <strain evidence="2">CCMP3105</strain>
    </source>
</reference>
<feature type="compositionally biased region" description="Polar residues" evidence="1">
    <location>
        <begin position="153"/>
        <end position="164"/>
    </location>
</feature>
<protein>
    <submittedName>
        <fullName evidence="2">Uncharacterized protein</fullName>
    </submittedName>
</protein>
<evidence type="ECO:0000313" key="2">
    <source>
        <dbReference type="EMBL" id="CAE4584951.1"/>
    </source>
</evidence>
<feature type="compositionally biased region" description="Acidic residues" evidence="1">
    <location>
        <begin position="304"/>
        <end position="331"/>
    </location>
</feature>
<sequence length="492" mass="53979">MAEDPARDAAAPEASVVGYGAHLLEKTVLDREPADPECARRALLHRDDRSERGEDDDRRGPDDCSDSGGETRRLRPEVLSESEEDSSERWDSDREHVLRSLLLRASDPEVSSEDGSLRWRSDGTPSDQVEQQSIAEAVRQLAQRYEGPREFWTESTLPTITKDSLPSAWATRDQLPTMTAESLPAFSHAREREHAHAISSSSDEDAGHSSQDETAERRRLRSKQLGTRFRKLHASRESLPTIMSESGENSEVGSQAAGSRCPSLFGSRPASRTCTRDSLPDFEPSGNAFKTWTTTRDSLPPIGDEQESESEDESSEDGQEEDAMQADDLECETPRAGPHADASRQHPEEASEVPTAAQTQLEVLRAEVCRLRPDDASPRQDGQLLLGLSANGDDAPKDSAAGRRQGAGQAPEPPERPGADAPQPELEGDGGPAEAAEAQPVSSKERWLKRRQERRVRRSSATDGKVSYGVWLARQHEQVLQLGRGRESGGTD</sequence>
<feature type="region of interest" description="Disordered" evidence="1">
    <location>
        <begin position="105"/>
        <end position="132"/>
    </location>
</feature>
<feature type="region of interest" description="Disordered" evidence="1">
    <location>
        <begin position="372"/>
        <end position="468"/>
    </location>
</feature>
<feature type="compositionally biased region" description="Basic and acidic residues" evidence="1">
    <location>
        <begin position="69"/>
        <end position="78"/>
    </location>
</feature>
<organism evidence="2">
    <name type="scientific">Alexandrium monilatum</name>
    <dbReference type="NCBI Taxonomy" id="311494"/>
    <lineage>
        <taxon>Eukaryota</taxon>
        <taxon>Sar</taxon>
        <taxon>Alveolata</taxon>
        <taxon>Dinophyceae</taxon>
        <taxon>Gonyaulacales</taxon>
        <taxon>Pyrocystaceae</taxon>
        <taxon>Alexandrium</taxon>
    </lineage>
</organism>
<feature type="compositionally biased region" description="Basic and acidic residues" evidence="1">
    <location>
        <begin position="205"/>
        <end position="217"/>
    </location>
</feature>
<accession>A0A7S4QKA3</accession>
<feature type="compositionally biased region" description="Basic and acidic residues" evidence="1">
    <location>
        <begin position="28"/>
        <end position="62"/>
    </location>
</feature>
<dbReference type="AlphaFoldDB" id="A0A7S4QKA3"/>
<feature type="region of interest" description="Disordered" evidence="1">
    <location>
        <begin position="151"/>
        <end position="359"/>
    </location>
</feature>